<evidence type="ECO:0000256" key="4">
    <source>
        <dbReference type="ARBA" id="ARBA00022840"/>
    </source>
</evidence>
<dbReference type="EC" id="3.6.3.34" evidence="6"/>
<dbReference type="PANTHER" id="PTHR42734">
    <property type="entry name" value="METAL TRANSPORT SYSTEM ATP-BINDING PROTEIN TM_0124-RELATED"/>
    <property type="match status" value="1"/>
</dbReference>
<dbReference type="STRING" id="638301.HMPREF0444_1174"/>
<evidence type="ECO:0000256" key="3">
    <source>
        <dbReference type="ARBA" id="ARBA00022741"/>
    </source>
</evidence>
<sequence>MNSLITIKNIGVSYAMQPHVLKDCNATIEGPSITGIIGPNGAGKSTLLKAILGLIQSSGEILIDGEPTKKVLQKIAYVEQKSQIDFTFPITIRECVALGRTVKKKPLQRLTKEDWEKVDAAIEEVGLTDLASRQIGALSGGQFQRVLLARCMVQEAQYIFLDEPFVGIDMLSEKVIMTIIRKWKEEGKTILMVNHDLSKVKEYFDQVILVKHAIVASGKTEDVFIKKYLDDVYGGSVYIPQGGEQHA</sequence>
<dbReference type="HOGENOM" id="CLU_000604_1_11_9"/>
<dbReference type="InterPro" id="IPR003593">
    <property type="entry name" value="AAA+_ATPase"/>
</dbReference>
<dbReference type="InterPro" id="IPR050153">
    <property type="entry name" value="Metal_Ion_Import_ABC"/>
</dbReference>
<dbReference type="PROSITE" id="PS00211">
    <property type="entry name" value="ABC_TRANSPORTER_1"/>
    <property type="match status" value="1"/>
</dbReference>
<dbReference type="InterPro" id="IPR027417">
    <property type="entry name" value="P-loop_NTPase"/>
</dbReference>
<organism evidence="6 7">
    <name type="scientific">Granulicatella adiacens ATCC 49175</name>
    <dbReference type="NCBI Taxonomy" id="638301"/>
    <lineage>
        <taxon>Bacteria</taxon>
        <taxon>Bacillati</taxon>
        <taxon>Bacillota</taxon>
        <taxon>Bacilli</taxon>
        <taxon>Lactobacillales</taxon>
        <taxon>Carnobacteriaceae</taxon>
        <taxon>Granulicatella</taxon>
    </lineage>
</organism>
<dbReference type="PROSITE" id="PS50893">
    <property type="entry name" value="ABC_TRANSPORTER_2"/>
    <property type="match status" value="1"/>
</dbReference>
<evidence type="ECO:0000259" key="5">
    <source>
        <dbReference type="PROSITE" id="PS50893"/>
    </source>
</evidence>
<evidence type="ECO:0000256" key="1">
    <source>
        <dbReference type="ARBA" id="ARBA00005417"/>
    </source>
</evidence>
<comment type="caution">
    <text evidence="6">The sequence shown here is derived from an EMBL/GenBank/DDBJ whole genome shotgun (WGS) entry which is preliminary data.</text>
</comment>
<evidence type="ECO:0000313" key="7">
    <source>
        <dbReference type="Proteomes" id="UP000005926"/>
    </source>
</evidence>
<dbReference type="GO" id="GO:0005524">
    <property type="term" value="F:ATP binding"/>
    <property type="evidence" value="ECO:0007669"/>
    <property type="project" value="UniProtKB-KW"/>
</dbReference>
<dbReference type="Gene3D" id="3.40.50.300">
    <property type="entry name" value="P-loop containing nucleotide triphosphate hydrolases"/>
    <property type="match status" value="1"/>
</dbReference>
<evidence type="ECO:0000313" key="6">
    <source>
        <dbReference type="EMBL" id="EEW36956.1"/>
    </source>
</evidence>
<dbReference type="FunFam" id="3.40.50.300:FF:000134">
    <property type="entry name" value="Iron-enterobactin ABC transporter ATP-binding protein"/>
    <property type="match status" value="1"/>
</dbReference>
<name>C8NGX9_9LACT</name>
<keyword evidence="3" id="KW-0547">Nucleotide-binding</keyword>
<dbReference type="PANTHER" id="PTHR42734:SF5">
    <property type="entry name" value="IRON TRANSPORT SYSTEM ATP-BINDING PROTEIN HI_0361-RELATED"/>
    <property type="match status" value="1"/>
</dbReference>
<dbReference type="CDD" id="cd03235">
    <property type="entry name" value="ABC_Metallic_Cations"/>
    <property type="match status" value="1"/>
</dbReference>
<dbReference type="EMBL" id="ACKZ01000020">
    <property type="protein sequence ID" value="EEW36956.1"/>
    <property type="molecule type" value="Genomic_DNA"/>
</dbReference>
<reference evidence="6 7" key="1">
    <citation type="submission" date="2009-08" db="EMBL/GenBank/DDBJ databases">
        <authorList>
            <person name="Muzny D."/>
            <person name="Qin X."/>
            <person name="Deng J."/>
            <person name="Jiang H."/>
            <person name="Liu Y."/>
            <person name="Qu J."/>
            <person name="Song X.-Z."/>
            <person name="Zhang L."/>
            <person name="Thornton R."/>
            <person name="Coyle M."/>
            <person name="Francisco L."/>
            <person name="Jackson L."/>
            <person name="Javaid M."/>
            <person name="Korchina V."/>
            <person name="Kovar C."/>
            <person name="Mata R."/>
            <person name="Mathew T."/>
            <person name="Ngo R."/>
            <person name="Nguyen L."/>
            <person name="Nguyen N."/>
            <person name="Okwuonu G."/>
            <person name="Ongeri F."/>
            <person name="Pham C."/>
            <person name="Simmons D."/>
            <person name="Wilczek-Boney K."/>
            <person name="Hale W."/>
            <person name="Jakkamsetti A."/>
            <person name="Pham P."/>
            <person name="Ruth R."/>
            <person name="San Lucas F."/>
            <person name="Warren J."/>
            <person name="Zhang J."/>
            <person name="Zhao Z."/>
            <person name="Zhou C."/>
            <person name="Zhu D."/>
            <person name="Lee S."/>
            <person name="Bess C."/>
            <person name="Blankenburg K."/>
            <person name="Forbes L."/>
            <person name="Fu Q."/>
            <person name="Gubbala S."/>
            <person name="Hirani K."/>
            <person name="Jayaseelan J.C."/>
            <person name="Lara F."/>
            <person name="Munidasa M."/>
            <person name="Palculict T."/>
            <person name="Patil S."/>
            <person name="Pu L.-L."/>
            <person name="Saada N."/>
            <person name="Tang L."/>
            <person name="Weissenberger G."/>
            <person name="Zhu Y."/>
            <person name="Hemphill L."/>
            <person name="Shang Y."/>
            <person name="Youmans B."/>
            <person name="Ayvaz T."/>
            <person name="Ross M."/>
            <person name="Santibanez J."/>
            <person name="Aqrawi P."/>
            <person name="Gross S."/>
            <person name="Joshi V."/>
            <person name="Fowler G."/>
            <person name="Nazareth L."/>
            <person name="Reid J."/>
            <person name="Worley K."/>
            <person name="Petrosino J."/>
            <person name="Highlander S."/>
            <person name="Gibbs R."/>
        </authorList>
    </citation>
    <scope>NUCLEOTIDE SEQUENCE [LARGE SCALE GENOMIC DNA]</scope>
    <source>
        <strain evidence="6 7">ATCC 49175</strain>
    </source>
</reference>
<keyword evidence="7" id="KW-1185">Reference proteome</keyword>
<keyword evidence="6" id="KW-0378">Hydrolase</keyword>
<evidence type="ECO:0000256" key="2">
    <source>
        <dbReference type="ARBA" id="ARBA00022448"/>
    </source>
</evidence>
<dbReference type="SMART" id="SM00382">
    <property type="entry name" value="AAA"/>
    <property type="match status" value="1"/>
</dbReference>
<gene>
    <name evidence="6" type="ORF">HMPREF0444_1174</name>
</gene>
<dbReference type="eggNOG" id="COG1121">
    <property type="taxonomic scope" value="Bacteria"/>
</dbReference>
<keyword evidence="2" id="KW-0813">Transport</keyword>
<dbReference type="GO" id="GO:0016887">
    <property type="term" value="F:ATP hydrolysis activity"/>
    <property type="evidence" value="ECO:0007669"/>
    <property type="project" value="InterPro"/>
</dbReference>
<accession>C8NGX9</accession>
<dbReference type="InterPro" id="IPR003439">
    <property type="entry name" value="ABC_transporter-like_ATP-bd"/>
</dbReference>
<protein>
    <submittedName>
        <fullName evidence="6">ABC transporter, ATP-binding protein</fullName>
        <ecNumber evidence="6">3.6.3.34</ecNumber>
    </submittedName>
</protein>
<comment type="similarity">
    <text evidence="1">Belongs to the ABC transporter superfamily.</text>
</comment>
<dbReference type="Proteomes" id="UP000005926">
    <property type="component" value="Unassembled WGS sequence"/>
</dbReference>
<dbReference type="InterPro" id="IPR017871">
    <property type="entry name" value="ABC_transporter-like_CS"/>
</dbReference>
<dbReference type="SUPFAM" id="SSF52540">
    <property type="entry name" value="P-loop containing nucleoside triphosphate hydrolases"/>
    <property type="match status" value="1"/>
</dbReference>
<feature type="domain" description="ABC transporter" evidence="5">
    <location>
        <begin position="5"/>
        <end position="237"/>
    </location>
</feature>
<proteinExistence type="inferred from homology"/>
<dbReference type="AlphaFoldDB" id="C8NGX9"/>
<keyword evidence="4 6" id="KW-0067">ATP-binding</keyword>
<dbReference type="Pfam" id="PF00005">
    <property type="entry name" value="ABC_tran"/>
    <property type="match status" value="1"/>
</dbReference>